<organism evidence="1 2">
    <name type="scientific">Dechloromonas hankyongensis</name>
    <dbReference type="NCBI Taxonomy" id="2908002"/>
    <lineage>
        <taxon>Bacteria</taxon>
        <taxon>Pseudomonadati</taxon>
        <taxon>Pseudomonadota</taxon>
        <taxon>Betaproteobacteria</taxon>
        <taxon>Rhodocyclales</taxon>
        <taxon>Azonexaceae</taxon>
        <taxon>Dechloromonas</taxon>
    </lineage>
</organism>
<sequence length="89" mass="10343">MDLTPRRAERKRLATLRLQAFCLPSDEAWHKTSGERVEKGRRQRYVNKQLNEWKRDECKNGAGGIMNQIARQLTESDIEQVSAYLLGQP</sequence>
<dbReference type="InterPro" id="IPR036909">
    <property type="entry name" value="Cyt_c-like_dom_sf"/>
</dbReference>
<name>A0ABS9K417_9RHOO</name>
<dbReference type="Proteomes" id="UP001165384">
    <property type="component" value="Unassembled WGS sequence"/>
</dbReference>
<dbReference type="EMBL" id="JAKLTN010000002">
    <property type="protein sequence ID" value="MCG2577924.1"/>
    <property type="molecule type" value="Genomic_DNA"/>
</dbReference>
<comment type="caution">
    <text evidence="1">The sequence shown here is derived from an EMBL/GenBank/DDBJ whole genome shotgun (WGS) entry which is preliminary data.</text>
</comment>
<dbReference type="SUPFAM" id="SSF46626">
    <property type="entry name" value="Cytochrome c"/>
    <property type="match status" value="1"/>
</dbReference>
<proteinExistence type="predicted"/>
<keyword evidence="2" id="KW-1185">Reference proteome</keyword>
<protein>
    <submittedName>
        <fullName evidence="1">Uncharacterized protein</fullName>
    </submittedName>
</protein>
<gene>
    <name evidence="1" type="ORF">LZ012_13085</name>
</gene>
<dbReference type="RefSeq" id="WP_275711253.1">
    <property type="nucleotide sequence ID" value="NZ_JAKLTN010000002.1"/>
</dbReference>
<reference evidence="1" key="1">
    <citation type="submission" date="2022-01" db="EMBL/GenBank/DDBJ databases">
        <authorList>
            <person name="Jo J.-H."/>
            <person name="Im W.-T."/>
        </authorList>
    </citation>
    <scope>NUCLEOTIDE SEQUENCE</scope>
    <source>
        <strain evidence="1">XY25</strain>
    </source>
</reference>
<evidence type="ECO:0000313" key="2">
    <source>
        <dbReference type="Proteomes" id="UP001165384"/>
    </source>
</evidence>
<accession>A0ABS9K417</accession>
<dbReference type="Gene3D" id="1.10.760.10">
    <property type="entry name" value="Cytochrome c-like domain"/>
    <property type="match status" value="1"/>
</dbReference>
<evidence type="ECO:0000313" key="1">
    <source>
        <dbReference type="EMBL" id="MCG2577924.1"/>
    </source>
</evidence>